<evidence type="ECO:0000256" key="3">
    <source>
        <dbReference type="ARBA" id="ARBA00022963"/>
    </source>
</evidence>
<evidence type="ECO:0000256" key="4">
    <source>
        <dbReference type="ARBA" id="ARBA00023098"/>
    </source>
</evidence>
<dbReference type="EMBL" id="CAJVRM010000337">
    <property type="protein sequence ID" value="CAG8979795.1"/>
    <property type="molecule type" value="Genomic_DNA"/>
</dbReference>
<comment type="caution">
    <text evidence="6">The sequence shown here is derived from an EMBL/GenBank/DDBJ whole genome shotgun (WGS) entry which is preliminary data.</text>
</comment>
<dbReference type="InterPro" id="IPR029058">
    <property type="entry name" value="AB_hydrolase_fold"/>
</dbReference>
<name>A0A9N9LVC8_9HELO</name>
<protein>
    <recommendedName>
        <fullName evidence="1">1-alkyl-2-acetylglycerophosphocholine esterase</fullName>
        <ecNumber evidence="1">3.1.1.47</ecNumber>
    </recommendedName>
</protein>
<dbReference type="GO" id="GO:0003847">
    <property type="term" value="F:1-alkyl-2-acetylglycerophosphocholine esterase activity"/>
    <property type="evidence" value="ECO:0007669"/>
    <property type="project" value="UniProtKB-EC"/>
</dbReference>
<evidence type="ECO:0000256" key="2">
    <source>
        <dbReference type="ARBA" id="ARBA00022801"/>
    </source>
</evidence>
<dbReference type="OrthoDB" id="2363873at2759"/>
<dbReference type="Pfam" id="PF03403">
    <property type="entry name" value="PAF-AH_p_II"/>
    <property type="match status" value="2"/>
</dbReference>
<evidence type="ECO:0000256" key="5">
    <source>
        <dbReference type="SAM" id="SignalP"/>
    </source>
</evidence>
<gene>
    <name evidence="6" type="ORF">HYALB_00013377</name>
</gene>
<dbReference type="PANTHER" id="PTHR10272:SF14">
    <property type="entry name" value="PAF ACETYLHYDROLASE FAMILY PROTEIN"/>
    <property type="match status" value="1"/>
</dbReference>
<proteinExistence type="predicted"/>
<organism evidence="6 7">
    <name type="scientific">Hymenoscyphus albidus</name>
    <dbReference type="NCBI Taxonomy" id="595503"/>
    <lineage>
        <taxon>Eukaryota</taxon>
        <taxon>Fungi</taxon>
        <taxon>Dikarya</taxon>
        <taxon>Ascomycota</taxon>
        <taxon>Pezizomycotina</taxon>
        <taxon>Leotiomycetes</taxon>
        <taxon>Helotiales</taxon>
        <taxon>Helotiaceae</taxon>
        <taxon>Hymenoscyphus</taxon>
    </lineage>
</organism>
<feature type="signal peptide" evidence="5">
    <location>
        <begin position="1"/>
        <end position="18"/>
    </location>
</feature>
<sequence length="425" mass="46019">MYLSTFLPLMGTFSLSSALNFPPVPGNRKPGITPLELKLSYPDPITPFAGNRDLMISVYYPSQPSRISTLAPAYDSAYAKYLTASLGITPGFIETVISNAYGGAKISDGVGERGKEVKEVLLFSGGYGQSREDYGATIARLVSRGYVIVSVDHPFDSNFVAYPDGHNATLVSSQPVDPIAAADSAIDIRVKDLQAVTAALRDKHFVKQIPGTDNKLDKPSRIFGHSFGGAAAASLMSQNKELKCGINLDGTFWGNVPVISASLSPRPFLTLASDGHNAVTDPSWALFRASGGRKARQGFFGITGSSHPAYTDFAYLYGVLKKSGIPGVPDLGNTFGTIDGARMLEVEGTLLERFFERCFEGEDDPSKGLGRGLAEVVAHIMAVFEPTMATIKKSWERNFMDIQDVYSWRSRSFVGDASENLHWWV</sequence>
<dbReference type="Proteomes" id="UP000701801">
    <property type="component" value="Unassembled WGS sequence"/>
</dbReference>
<dbReference type="AlphaFoldDB" id="A0A9N9LVC8"/>
<keyword evidence="5" id="KW-0732">Signal</keyword>
<keyword evidence="2" id="KW-0378">Hydrolase</keyword>
<evidence type="ECO:0000256" key="1">
    <source>
        <dbReference type="ARBA" id="ARBA00013201"/>
    </source>
</evidence>
<keyword evidence="4" id="KW-0443">Lipid metabolism</keyword>
<dbReference type="GO" id="GO:0016042">
    <property type="term" value="P:lipid catabolic process"/>
    <property type="evidence" value="ECO:0007669"/>
    <property type="project" value="UniProtKB-KW"/>
</dbReference>
<keyword evidence="3" id="KW-0442">Lipid degradation</keyword>
<feature type="chain" id="PRO_5040313491" description="1-alkyl-2-acetylglycerophosphocholine esterase" evidence="5">
    <location>
        <begin position="19"/>
        <end position="425"/>
    </location>
</feature>
<reference evidence="6" key="1">
    <citation type="submission" date="2021-07" db="EMBL/GenBank/DDBJ databases">
        <authorList>
            <person name="Durling M."/>
        </authorList>
    </citation>
    <scope>NUCLEOTIDE SEQUENCE</scope>
</reference>
<dbReference type="SUPFAM" id="SSF53474">
    <property type="entry name" value="alpha/beta-Hydrolases"/>
    <property type="match status" value="1"/>
</dbReference>
<keyword evidence="7" id="KW-1185">Reference proteome</keyword>
<dbReference type="Gene3D" id="3.40.50.1820">
    <property type="entry name" value="alpha/beta hydrolase"/>
    <property type="match status" value="1"/>
</dbReference>
<dbReference type="EC" id="3.1.1.47" evidence="1"/>
<accession>A0A9N9LVC8</accession>
<evidence type="ECO:0000313" key="6">
    <source>
        <dbReference type="EMBL" id="CAG8979795.1"/>
    </source>
</evidence>
<evidence type="ECO:0000313" key="7">
    <source>
        <dbReference type="Proteomes" id="UP000701801"/>
    </source>
</evidence>
<dbReference type="PANTHER" id="PTHR10272">
    <property type="entry name" value="PLATELET-ACTIVATING FACTOR ACETYLHYDROLASE"/>
    <property type="match status" value="1"/>
</dbReference>